<evidence type="ECO:0000256" key="5">
    <source>
        <dbReference type="ARBA" id="ARBA00023242"/>
    </source>
</evidence>
<dbReference type="PROSITE" id="PS00657">
    <property type="entry name" value="FORK_HEAD_1"/>
    <property type="match status" value="1"/>
</dbReference>
<sequence length="459" mass="48564">MQLDSPRPVLSRVGEAGAAGGPPAYGPPGVSRLPSSEGPNSKPPYSYIALIAMAIQSCPEQKLPLSGIYRFIASRFAYYRDNKQGWQNSIRHNLSLNDCFVKVSRDDKKPGKGNFWMLDPECHDMFQNGSFLRRRQRFTRKKGPSGNGQGPKKGPRGGRGQPAGQGLPGKTVKMENGPTVGADRSRRGQTSSRALPGPEGILAPNLFEGGQEAQDSTLPHPEPLSLQGQPCAKPTGAKTPCFHLPGAPGPKVGLYSQPAGFGSPGKNYQAKGALLDDLEMSPLVSLTERLPSRSSPEVNGRPQNGPRPRQVGKGAPQALGQLPPNFPALLGPGKASQPHPSPDSLPTADGSEGYAKASILPVFSYPNPGSRGGGYPCRLQALNFCVNEAGRGPPNLEHLLSSPPATNSSAPILPAPSFGPLPGEQEGWQGTPFPLQGGSGYQLGLPHCLYRTPGMFLFE</sequence>
<dbReference type="FunFam" id="1.10.10.10:FF:000016">
    <property type="entry name" value="Forkhead box protein I1"/>
    <property type="match status" value="1"/>
</dbReference>
<name>A0A6J1VX55_9SAUR</name>
<feature type="compositionally biased region" description="Gly residues" evidence="7">
    <location>
        <begin position="145"/>
        <end position="167"/>
    </location>
</feature>
<feature type="region of interest" description="Disordered" evidence="7">
    <location>
        <begin position="138"/>
        <end position="205"/>
    </location>
</feature>
<dbReference type="InterPro" id="IPR030456">
    <property type="entry name" value="TF_fork_head_CS_2"/>
</dbReference>
<evidence type="ECO:0000256" key="7">
    <source>
        <dbReference type="SAM" id="MobiDB-lite"/>
    </source>
</evidence>
<dbReference type="Pfam" id="PF00250">
    <property type="entry name" value="Forkhead"/>
    <property type="match status" value="1"/>
</dbReference>
<dbReference type="GO" id="GO:0009653">
    <property type="term" value="P:anatomical structure morphogenesis"/>
    <property type="evidence" value="ECO:0007669"/>
    <property type="project" value="TreeGrafter"/>
</dbReference>
<keyword evidence="4" id="KW-0804">Transcription</keyword>
<feature type="region of interest" description="Disordered" evidence="7">
    <location>
        <begin position="1"/>
        <end position="38"/>
    </location>
</feature>
<protein>
    <submittedName>
        <fullName evidence="10">Forkhead box protein S1</fullName>
    </submittedName>
</protein>
<dbReference type="InterPro" id="IPR018122">
    <property type="entry name" value="TF_fork_head_CS_1"/>
</dbReference>
<keyword evidence="2" id="KW-0805">Transcription regulation</keyword>
<dbReference type="InterPro" id="IPR001766">
    <property type="entry name" value="Fork_head_dom"/>
</dbReference>
<dbReference type="RefSeq" id="XP_026547657.1">
    <property type="nucleotide sequence ID" value="XM_026691872.1"/>
</dbReference>
<evidence type="ECO:0000256" key="4">
    <source>
        <dbReference type="ARBA" id="ARBA00023163"/>
    </source>
</evidence>
<dbReference type="AlphaFoldDB" id="A0A6J1VX55"/>
<keyword evidence="5 6" id="KW-0539">Nucleus</keyword>
<dbReference type="GO" id="GO:0000981">
    <property type="term" value="F:DNA-binding transcription factor activity, RNA polymerase II-specific"/>
    <property type="evidence" value="ECO:0007669"/>
    <property type="project" value="TreeGrafter"/>
</dbReference>
<keyword evidence="3 6" id="KW-0238">DNA-binding</keyword>
<feature type="domain" description="Fork-head" evidence="8">
    <location>
        <begin position="42"/>
        <end position="136"/>
    </location>
</feature>
<dbReference type="InterPro" id="IPR050211">
    <property type="entry name" value="FOX_domain-containing"/>
</dbReference>
<gene>
    <name evidence="10" type="primary">FOXS1</name>
</gene>
<dbReference type="KEGG" id="nss:113429354"/>
<dbReference type="Proteomes" id="UP000504612">
    <property type="component" value="Unplaced"/>
</dbReference>
<proteinExistence type="predicted"/>
<dbReference type="SMART" id="SM00339">
    <property type="entry name" value="FH"/>
    <property type="match status" value="1"/>
</dbReference>
<dbReference type="PANTHER" id="PTHR11829">
    <property type="entry name" value="FORKHEAD BOX PROTEIN"/>
    <property type="match status" value="1"/>
</dbReference>
<evidence type="ECO:0000313" key="10">
    <source>
        <dbReference type="RefSeq" id="XP_026547657.1"/>
    </source>
</evidence>
<dbReference type="SUPFAM" id="SSF46785">
    <property type="entry name" value="Winged helix' DNA-binding domain"/>
    <property type="match status" value="1"/>
</dbReference>
<dbReference type="GO" id="GO:0000978">
    <property type="term" value="F:RNA polymerase II cis-regulatory region sequence-specific DNA binding"/>
    <property type="evidence" value="ECO:0007669"/>
    <property type="project" value="TreeGrafter"/>
</dbReference>
<evidence type="ECO:0000256" key="6">
    <source>
        <dbReference type="PROSITE-ProRule" id="PRU00089"/>
    </source>
</evidence>
<dbReference type="Gene3D" id="1.10.10.10">
    <property type="entry name" value="Winged helix-like DNA-binding domain superfamily/Winged helix DNA-binding domain"/>
    <property type="match status" value="1"/>
</dbReference>
<dbReference type="PANTHER" id="PTHR11829:SF388">
    <property type="entry name" value="FORK HEAD DOMAIN-CONTAINING PROTEIN L1-RELATED"/>
    <property type="match status" value="1"/>
</dbReference>
<comment type="subcellular location">
    <subcellularLocation>
        <location evidence="1 6">Nucleus</location>
    </subcellularLocation>
</comment>
<dbReference type="PROSITE" id="PS50039">
    <property type="entry name" value="FORK_HEAD_3"/>
    <property type="match status" value="1"/>
</dbReference>
<dbReference type="GO" id="GO:0005634">
    <property type="term" value="C:nucleus"/>
    <property type="evidence" value="ECO:0007669"/>
    <property type="project" value="UniProtKB-SubCell"/>
</dbReference>
<dbReference type="GeneID" id="113429354"/>
<dbReference type="PRINTS" id="PR00053">
    <property type="entry name" value="FORKHEAD"/>
</dbReference>
<keyword evidence="9" id="KW-1185">Reference proteome</keyword>
<feature type="DNA-binding region" description="Fork-head" evidence="6">
    <location>
        <begin position="42"/>
        <end position="136"/>
    </location>
</feature>
<organism evidence="9 10">
    <name type="scientific">Notechis scutatus</name>
    <name type="common">mainland tiger snake</name>
    <dbReference type="NCBI Taxonomy" id="8663"/>
    <lineage>
        <taxon>Eukaryota</taxon>
        <taxon>Metazoa</taxon>
        <taxon>Chordata</taxon>
        <taxon>Craniata</taxon>
        <taxon>Vertebrata</taxon>
        <taxon>Euteleostomi</taxon>
        <taxon>Lepidosauria</taxon>
        <taxon>Squamata</taxon>
        <taxon>Bifurcata</taxon>
        <taxon>Unidentata</taxon>
        <taxon>Episquamata</taxon>
        <taxon>Toxicofera</taxon>
        <taxon>Serpentes</taxon>
        <taxon>Colubroidea</taxon>
        <taxon>Elapidae</taxon>
        <taxon>Hydrophiinae</taxon>
        <taxon>Notechis</taxon>
    </lineage>
</organism>
<feature type="region of interest" description="Disordered" evidence="7">
    <location>
        <begin position="287"/>
        <end position="352"/>
    </location>
</feature>
<accession>A0A6J1VX55</accession>
<dbReference type="InterPro" id="IPR036388">
    <property type="entry name" value="WH-like_DNA-bd_sf"/>
</dbReference>
<dbReference type="PROSITE" id="PS00658">
    <property type="entry name" value="FORK_HEAD_2"/>
    <property type="match status" value="1"/>
</dbReference>
<reference evidence="10" key="1">
    <citation type="submission" date="2025-08" db="UniProtKB">
        <authorList>
            <consortium name="RefSeq"/>
        </authorList>
    </citation>
    <scope>IDENTIFICATION</scope>
</reference>
<evidence type="ECO:0000256" key="3">
    <source>
        <dbReference type="ARBA" id="ARBA00023125"/>
    </source>
</evidence>
<dbReference type="GO" id="GO:0030154">
    <property type="term" value="P:cell differentiation"/>
    <property type="evidence" value="ECO:0007669"/>
    <property type="project" value="TreeGrafter"/>
</dbReference>
<evidence type="ECO:0000259" key="8">
    <source>
        <dbReference type="PROSITE" id="PS50039"/>
    </source>
</evidence>
<evidence type="ECO:0000256" key="2">
    <source>
        <dbReference type="ARBA" id="ARBA00023015"/>
    </source>
</evidence>
<evidence type="ECO:0000256" key="1">
    <source>
        <dbReference type="ARBA" id="ARBA00004123"/>
    </source>
</evidence>
<dbReference type="InterPro" id="IPR036390">
    <property type="entry name" value="WH_DNA-bd_sf"/>
</dbReference>
<evidence type="ECO:0000313" key="9">
    <source>
        <dbReference type="Proteomes" id="UP000504612"/>
    </source>
</evidence>
<dbReference type="CTD" id="2307"/>